<evidence type="ECO:0000313" key="5">
    <source>
        <dbReference type="Proteomes" id="UP000654075"/>
    </source>
</evidence>
<dbReference type="Gene3D" id="3.40.50.300">
    <property type="entry name" value="P-loop containing nucleotide triphosphate hydrolases"/>
    <property type="match status" value="2"/>
</dbReference>
<evidence type="ECO:0000259" key="3">
    <source>
        <dbReference type="PROSITE" id="PS51192"/>
    </source>
</evidence>
<dbReference type="PANTHER" id="PTHR14074:SF16">
    <property type="entry name" value="ANTIVIRAL INNATE IMMUNE RESPONSE RECEPTOR RIG-I"/>
    <property type="match status" value="1"/>
</dbReference>
<feature type="transmembrane region" description="Helical" evidence="2">
    <location>
        <begin position="21"/>
        <end position="39"/>
    </location>
</feature>
<dbReference type="InterPro" id="IPR011545">
    <property type="entry name" value="DEAD/DEAH_box_helicase_dom"/>
</dbReference>
<proteinExistence type="predicted"/>
<evidence type="ECO:0000256" key="2">
    <source>
        <dbReference type="SAM" id="Phobius"/>
    </source>
</evidence>
<dbReference type="Proteomes" id="UP000654075">
    <property type="component" value="Unassembled WGS sequence"/>
</dbReference>
<dbReference type="GO" id="GO:0005524">
    <property type="term" value="F:ATP binding"/>
    <property type="evidence" value="ECO:0007669"/>
    <property type="project" value="InterPro"/>
</dbReference>
<organism evidence="4 5">
    <name type="scientific">Polarella glacialis</name>
    <name type="common">Dinoflagellate</name>
    <dbReference type="NCBI Taxonomy" id="89957"/>
    <lineage>
        <taxon>Eukaryota</taxon>
        <taxon>Sar</taxon>
        <taxon>Alveolata</taxon>
        <taxon>Dinophyceae</taxon>
        <taxon>Suessiales</taxon>
        <taxon>Suessiaceae</taxon>
        <taxon>Polarella</taxon>
    </lineage>
</organism>
<reference evidence="4" key="1">
    <citation type="submission" date="2021-02" db="EMBL/GenBank/DDBJ databases">
        <authorList>
            <person name="Dougan E. K."/>
            <person name="Rhodes N."/>
            <person name="Thang M."/>
            <person name="Chan C."/>
        </authorList>
    </citation>
    <scope>NUCLEOTIDE SEQUENCE</scope>
</reference>
<comment type="caution">
    <text evidence="4">The sequence shown here is derived from an EMBL/GenBank/DDBJ whole genome shotgun (WGS) entry which is preliminary data.</text>
</comment>
<dbReference type="SMART" id="SM00487">
    <property type="entry name" value="DEXDc"/>
    <property type="match status" value="1"/>
</dbReference>
<keyword evidence="2" id="KW-0812">Transmembrane</keyword>
<dbReference type="Pfam" id="PF00270">
    <property type="entry name" value="DEAD"/>
    <property type="match status" value="1"/>
</dbReference>
<dbReference type="EMBL" id="CAJNNV010001168">
    <property type="protein sequence ID" value="CAE8584427.1"/>
    <property type="molecule type" value="Genomic_DNA"/>
</dbReference>
<dbReference type="GO" id="GO:0003676">
    <property type="term" value="F:nucleic acid binding"/>
    <property type="evidence" value="ECO:0007669"/>
    <property type="project" value="InterPro"/>
</dbReference>
<feature type="region of interest" description="Disordered" evidence="1">
    <location>
        <begin position="585"/>
        <end position="618"/>
    </location>
</feature>
<keyword evidence="5" id="KW-1185">Reference proteome</keyword>
<dbReference type="AlphaFoldDB" id="A0A813D7Q9"/>
<dbReference type="InterPro" id="IPR027417">
    <property type="entry name" value="P-loop_NTPase"/>
</dbReference>
<dbReference type="PROSITE" id="PS51192">
    <property type="entry name" value="HELICASE_ATP_BIND_1"/>
    <property type="match status" value="1"/>
</dbReference>
<dbReference type="OrthoDB" id="416741at2759"/>
<protein>
    <recommendedName>
        <fullName evidence="3">Helicase ATP-binding domain-containing protein</fullName>
    </recommendedName>
</protein>
<dbReference type="PANTHER" id="PTHR14074">
    <property type="entry name" value="HELICASE WITH DEATH DOMAIN-RELATED"/>
    <property type="match status" value="1"/>
</dbReference>
<dbReference type="InterPro" id="IPR014001">
    <property type="entry name" value="Helicase_ATP-bd"/>
</dbReference>
<feature type="non-terminal residue" evidence="4">
    <location>
        <position position="1"/>
    </location>
</feature>
<dbReference type="GO" id="GO:0005737">
    <property type="term" value="C:cytoplasm"/>
    <property type="evidence" value="ECO:0007669"/>
    <property type="project" value="TreeGrafter"/>
</dbReference>
<name>A0A813D7Q9_POLGL</name>
<dbReference type="SUPFAM" id="SSF52540">
    <property type="entry name" value="P-loop containing nucleoside triphosphate hydrolases"/>
    <property type="match status" value="1"/>
</dbReference>
<dbReference type="InterPro" id="IPR051363">
    <property type="entry name" value="RLR_Helicase"/>
</dbReference>
<gene>
    <name evidence="4" type="ORF">PGLA1383_LOCUS3360</name>
</gene>
<keyword evidence="2" id="KW-0472">Membrane</keyword>
<feature type="domain" description="Helicase ATP-binding" evidence="3">
    <location>
        <begin position="505"/>
        <end position="725"/>
    </location>
</feature>
<sequence length="725" mass="80521">MAHFPLMQPLRRRRMDDSMGWLAVGLFGDVAFVQVFVSIPLQCYMGLLGLAVVAGSTSWFLLGGPPKRPRTQAEHNTTSKAVAPPLEAKAFAQVARGRDGPSRSNNPNLKSVDGKAILFLMDAKRRAQTFHKEFKDPDRYNQNQHVAYRREPDVPFGKPVYDSNELLAMKTQEELLKMGYADATYALRTSGAFSKADLKDGTPDYHILFARAYYRNGRFTAQRVGGEDFEESDYHINQEFDGRPNHFFDRLCIWPMSVDPSWISLLEKGASSEDDQNSGSATHRRYVGMPYRLVPRPHVTFNESYCHGLEKADNVFSQGSSNLKHDVFAAILVDYDAGACQSDTLEVSGGQVRFHVGFCDTLMQLDKVDNLSQAVLEGFRKLPFSWTYEHPLRSEHPTMRRQPAGNSSQGWFFAWTLEDGEVIAAGPVSAVLALLFLLRPAAGEEAGDRLAWIAREAPRGKLSKALHLDGSSNLRWEEEEGVEEARPPMKDFHSCPRNARYQSQCVEAAKDRNLLVVLPTNSGKTRIAAELLDHHLRLAASLKDLDAGGGLLLASRRKRRWCVFLAPTGPLAEQQGAVLAQHCAVEPADAESESDQDDPQESSIGGQPLRKIRSPGSGDGLARIGVLRGQQRLGPKGARRCLSGKRAWDRCDVLVMTPDLLLDALVHAWVRLEEIALLILDEAHSLRGNAAYALLMRRFYGTTHPEKRPRVLALSASPLSGRSGK</sequence>
<evidence type="ECO:0000256" key="1">
    <source>
        <dbReference type="SAM" id="MobiDB-lite"/>
    </source>
</evidence>
<accession>A0A813D7Q9</accession>
<evidence type="ECO:0000313" key="4">
    <source>
        <dbReference type="EMBL" id="CAE8584427.1"/>
    </source>
</evidence>
<keyword evidence="2" id="KW-1133">Transmembrane helix</keyword>
<feature type="compositionally biased region" description="Acidic residues" evidence="1">
    <location>
        <begin position="588"/>
        <end position="600"/>
    </location>
</feature>